<dbReference type="Proteomes" id="UP001500449">
    <property type="component" value="Unassembled WGS sequence"/>
</dbReference>
<evidence type="ECO:0000256" key="2">
    <source>
        <dbReference type="SAM" id="MobiDB-lite"/>
    </source>
</evidence>
<proteinExistence type="inferred from homology"/>
<accession>A0ABN2MHM7</accession>
<gene>
    <name evidence="3" type="ORF">GCM10009836_01390</name>
</gene>
<evidence type="ECO:0000313" key="4">
    <source>
        <dbReference type="Proteomes" id="UP001500449"/>
    </source>
</evidence>
<reference evidence="3 4" key="1">
    <citation type="journal article" date="2019" name="Int. J. Syst. Evol. Microbiol.">
        <title>The Global Catalogue of Microorganisms (GCM) 10K type strain sequencing project: providing services to taxonomists for standard genome sequencing and annotation.</title>
        <authorList>
            <consortium name="The Broad Institute Genomics Platform"/>
            <consortium name="The Broad Institute Genome Sequencing Center for Infectious Disease"/>
            <person name="Wu L."/>
            <person name="Ma J."/>
        </authorList>
    </citation>
    <scope>NUCLEOTIDE SEQUENCE [LARGE SCALE GENOMIC DNA]</scope>
    <source>
        <strain evidence="3 4">JCM 16009</strain>
    </source>
</reference>
<feature type="compositionally biased region" description="Low complexity" evidence="2">
    <location>
        <begin position="329"/>
        <end position="348"/>
    </location>
</feature>
<name>A0ABN2MHM7_9PSEU</name>
<sequence>MEFVEESAPSATESRRLVKFSPPYRGENVAQPTFDLIDVEYDGPIGRIVLNSPEKRNPLGYERLLQIEMAAKLMELNDDVRVIIIKGQGKDFCAGFDITPVKPGEPVRNMPENGYIHPDRDNIWQSYDLEHLRVFTTLFELQKPVIAQIHGHCLAGGTELAGFCDLRVVAEDAKIGYPVTRNWSSGNLQYIPWLVGMTKAKYYMFTGEPMDGVEALRCGWASEAVPADELEARTEELARKIALTPTDLIMLTKRSINRQFEVMGMHTGLRSSVDIWALAVMRLMAKNDKDNSGDEFHRIAHTEGLKAALSWRDKTFGANYRTARHAEENGTGAAAADGDGAPAEHSPA</sequence>
<keyword evidence="4" id="KW-1185">Reference proteome</keyword>
<dbReference type="RefSeq" id="WP_344411512.1">
    <property type="nucleotide sequence ID" value="NZ_BAAAQK010000001.1"/>
</dbReference>
<evidence type="ECO:0000256" key="1">
    <source>
        <dbReference type="ARBA" id="ARBA00005254"/>
    </source>
</evidence>
<dbReference type="Pfam" id="PF00378">
    <property type="entry name" value="ECH_1"/>
    <property type="match status" value="1"/>
</dbReference>
<comment type="caution">
    <text evidence="3">The sequence shown here is derived from an EMBL/GenBank/DDBJ whole genome shotgun (WGS) entry which is preliminary data.</text>
</comment>
<evidence type="ECO:0008006" key="5">
    <source>
        <dbReference type="Google" id="ProtNLM"/>
    </source>
</evidence>
<dbReference type="Gene3D" id="3.90.226.10">
    <property type="entry name" value="2-enoyl-CoA Hydratase, Chain A, domain 1"/>
    <property type="match status" value="1"/>
</dbReference>
<dbReference type="CDD" id="cd06558">
    <property type="entry name" value="crotonase-like"/>
    <property type="match status" value="1"/>
</dbReference>
<dbReference type="EMBL" id="BAAAQK010000001">
    <property type="protein sequence ID" value="GAA1827427.1"/>
    <property type="molecule type" value="Genomic_DNA"/>
</dbReference>
<dbReference type="PANTHER" id="PTHR43802:SF1">
    <property type="entry name" value="IP11341P-RELATED"/>
    <property type="match status" value="1"/>
</dbReference>
<organism evidence="3 4">
    <name type="scientific">Pseudonocardia ailaonensis</name>
    <dbReference type="NCBI Taxonomy" id="367279"/>
    <lineage>
        <taxon>Bacteria</taxon>
        <taxon>Bacillati</taxon>
        <taxon>Actinomycetota</taxon>
        <taxon>Actinomycetes</taxon>
        <taxon>Pseudonocardiales</taxon>
        <taxon>Pseudonocardiaceae</taxon>
        <taxon>Pseudonocardia</taxon>
    </lineage>
</organism>
<feature type="region of interest" description="Disordered" evidence="2">
    <location>
        <begin position="324"/>
        <end position="348"/>
    </location>
</feature>
<comment type="similarity">
    <text evidence="1">Belongs to the enoyl-CoA hydratase/isomerase family.</text>
</comment>
<protein>
    <recommendedName>
        <fullName evidence="5">Enoyl-CoA hydratase</fullName>
    </recommendedName>
</protein>
<evidence type="ECO:0000313" key="3">
    <source>
        <dbReference type="EMBL" id="GAA1827427.1"/>
    </source>
</evidence>
<dbReference type="InterPro" id="IPR001753">
    <property type="entry name" value="Enoyl-CoA_hydra/iso"/>
</dbReference>
<dbReference type="SUPFAM" id="SSF52096">
    <property type="entry name" value="ClpP/crotonase"/>
    <property type="match status" value="1"/>
</dbReference>
<dbReference type="InterPro" id="IPR029045">
    <property type="entry name" value="ClpP/crotonase-like_dom_sf"/>
</dbReference>
<dbReference type="PANTHER" id="PTHR43802">
    <property type="entry name" value="ENOYL-COA HYDRATASE"/>
    <property type="match status" value="1"/>
</dbReference>